<feature type="compositionally biased region" description="Low complexity" evidence="1">
    <location>
        <begin position="410"/>
        <end position="422"/>
    </location>
</feature>
<dbReference type="KEGG" id="ncs:NCAS_0D02190"/>
<feature type="region of interest" description="Disordered" evidence="1">
    <location>
        <begin position="1"/>
        <end position="46"/>
    </location>
</feature>
<dbReference type="PANTHER" id="PTHR46063">
    <property type="entry name" value="KELCH DOMAIN-CONTAINING PROTEIN"/>
    <property type="match status" value="1"/>
</dbReference>
<gene>
    <name evidence="3" type="primary">NCAS0D02190</name>
    <name evidence="3" type="ordered locus">NCAS_0D02190</name>
</gene>
<proteinExistence type="predicted"/>
<dbReference type="InterPro" id="IPR015915">
    <property type="entry name" value="Kelch-typ_b-propeller"/>
</dbReference>
<feature type="compositionally biased region" description="Acidic residues" evidence="1">
    <location>
        <begin position="507"/>
        <end position="528"/>
    </location>
</feature>
<dbReference type="HOGENOM" id="CLU_008722_0_0_1"/>
<evidence type="ECO:0000259" key="2">
    <source>
        <dbReference type="Pfam" id="PF13422"/>
    </source>
</evidence>
<sequence>MAKKGKKDKEAKKARAEQKAKKNQSKAEQKDKKKSKKFNDDEDDDDMDIDQVLANFKLQQEQFEHVNVESISKPAQRLNSCMITTPNHSKKELLIFGGEFTNPETSMTHFYNELITYSPDNGQWRKITSQNSPMPRSSAAMCAHPSGIALLHGGEFSSPKQNTFYHYSDTWLLDTHTKEWTKMDSAKGPPGRSGHRITIWKNYFILSGGFKDLGHSTSYFNDCWCFDITTYKWKQIEFPPNHPIPDARSGHSWIPTEEGCILWGGYCKVKAGKGLQKGKILNDCWYLKMKSDLSQVRWERRKKQGFQPSPRVGCSMAYHKGRGILFGGVYDFEETEESLESIFYNDLFSYNVESNRWFSLSLRKAQKFKKVAKSSNNKSSKEKEKELQDLLNQILEKNNLKDDDDDDEISTGTETETETAANSDDEDNKEHSKSAQVTVMSQLPHPRFNAATTVVDDSLFIYGGIWEMGEKDYAIDSLYSIDLNKLDGVSCYWEDLQEIEKAKEIGEQDSDEDEEEEDDEEDDDEEEIEDKKLVAEEDDEEEEEEEEEFEEMEIPDLRPWLPHPKPFESLRAFYIREGAAFLEWAISNNKHVRGKHLKKKSFDLCEDRWWERRDQVRIEEDKLEELGVVGNVIEKDTSVPTSKRR</sequence>
<reference key="2">
    <citation type="submission" date="2011-08" db="EMBL/GenBank/DDBJ databases">
        <title>Genome sequence of Naumovozyma castellii.</title>
        <authorList>
            <person name="Gordon J.L."/>
            <person name="Armisen D."/>
            <person name="Proux-Wera E."/>
            <person name="OhEigeartaigh S.S."/>
            <person name="Byrne K.P."/>
            <person name="Wolfe K.H."/>
        </authorList>
    </citation>
    <scope>NUCLEOTIDE SEQUENCE</scope>
    <source>
        <strain>Type strain:CBS 4309</strain>
    </source>
</reference>
<feature type="region of interest" description="Disordered" evidence="1">
    <location>
        <begin position="502"/>
        <end position="557"/>
    </location>
</feature>
<dbReference type="FunCoup" id="G0VE09">
    <property type="interactions" value="675"/>
</dbReference>
<dbReference type="InParanoid" id="G0VE09"/>
<dbReference type="eggNOG" id="KOG1230">
    <property type="taxonomic scope" value="Eukaryota"/>
</dbReference>
<protein>
    <recommendedName>
        <fullName evidence="2">DUF4110 domain-containing protein</fullName>
    </recommendedName>
</protein>
<feature type="domain" description="DUF4110" evidence="2">
    <location>
        <begin position="556"/>
        <end position="638"/>
    </location>
</feature>
<feature type="compositionally biased region" description="Basic and acidic residues" evidence="1">
    <location>
        <begin position="7"/>
        <end position="31"/>
    </location>
</feature>
<organism evidence="3 4">
    <name type="scientific">Naumovozyma castellii</name>
    <name type="common">Yeast</name>
    <name type="synonym">Saccharomyces castellii</name>
    <dbReference type="NCBI Taxonomy" id="27288"/>
    <lineage>
        <taxon>Eukaryota</taxon>
        <taxon>Fungi</taxon>
        <taxon>Dikarya</taxon>
        <taxon>Ascomycota</taxon>
        <taxon>Saccharomycotina</taxon>
        <taxon>Saccharomycetes</taxon>
        <taxon>Saccharomycetales</taxon>
        <taxon>Saccharomycetaceae</taxon>
        <taxon>Naumovozyma</taxon>
    </lineage>
</organism>
<dbReference type="RefSeq" id="XP_003676161.1">
    <property type="nucleotide sequence ID" value="XM_003676113.1"/>
</dbReference>
<dbReference type="Pfam" id="PF24681">
    <property type="entry name" value="Kelch_KLHDC2_KLHL20_DRC7"/>
    <property type="match status" value="2"/>
</dbReference>
<dbReference type="PANTHER" id="PTHR46063:SF1">
    <property type="entry name" value="KELCH DOMAIN-CONTAINING PROTEIN 4"/>
    <property type="match status" value="1"/>
</dbReference>
<feature type="compositionally biased region" description="Acidic residues" evidence="1">
    <location>
        <begin position="536"/>
        <end position="554"/>
    </location>
</feature>
<reference evidence="3 4" key="1">
    <citation type="journal article" date="2011" name="Proc. Natl. Acad. Sci. U.S.A.">
        <title>Evolutionary erosion of yeast sex chromosomes by mating-type switching accidents.</title>
        <authorList>
            <person name="Gordon J.L."/>
            <person name="Armisen D."/>
            <person name="Proux-Wera E."/>
            <person name="Oheigeartaigh S.S."/>
            <person name="Byrne K.P."/>
            <person name="Wolfe K.H."/>
        </authorList>
    </citation>
    <scope>NUCLEOTIDE SEQUENCE [LARGE SCALE GENOMIC DNA]</scope>
    <source>
        <strain evidence="4">ATCC 76901 / BCRC 22586 / CBS 4309 / NBRC 1992 / NRRL Y-12630</strain>
    </source>
</reference>
<evidence type="ECO:0000313" key="4">
    <source>
        <dbReference type="Proteomes" id="UP000001640"/>
    </source>
</evidence>
<dbReference type="Pfam" id="PF13422">
    <property type="entry name" value="DUF4110"/>
    <property type="match status" value="1"/>
</dbReference>
<feature type="region of interest" description="Disordered" evidence="1">
    <location>
        <begin position="396"/>
        <end position="433"/>
    </location>
</feature>
<dbReference type="InterPro" id="IPR025183">
    <property type="entry name" value="DUF4110"/>
</dbReference>
<dbReference type="Proteomes" id="UP000001640">
    <property type="component" value="Chromosome 4"/>
</dbReference>
<dbReference type="OrthoDB" id="4447at2759"/>
<evidence type="ECO:0000256" key="1">
    <source>
        <dbReference type="SAM" id="MobiDB-lite"/>
    </source>
</evidence>
<keyword evidence="4" id="KW-1185">Reference proteome</keyword>
<dbReference type="EMBL" id="HE576755">
    <property type="protein sequence ID" value="CCC69800.1"/>
    <property type="molecule type" value="Genomic_DNA"/>
</dbReference>
<dbReference type="Gene3D" id="2.120.10.80">
    <property type="entry name" value="Kelch-type beta propeller"/>
    <property type="match status" value="1"/>
</dbReference>
<dbReference type="OMA" id="PSPRVGC"/>
<name>G0VE09_NAUCA</name>
<dbReference type="GeneID" id="96903406"/>
<dbReference type="AlphaFoldDB" id="G0VE09"/>
<dbReference type="STRING" id="1064592.G0VE09"/>
<evidence type="ECO:0000313" key="3">
    <source>
        <dbReference type="EMBL" id="CCC69800.1"/>
    </source>
</evidence>
<dbReference type="SUPFAM" id="SSF117281">
    <property type="entry name" value="Kelch motif"/>
    <property type="match status" value="1"/>
</dbReference>
<accession>G0VE09</accession>
<dbReference type="InterPro" id="IPR052588">
    <property type="entry name" value="Kelch_domain_protein"/>
</dbReference>